<dbReference type="PANTHER" id="PTHR47197:SF3">
    <property type="entry name" value="DIHYDRO-HEME D1 DEHYDROGENASE"/>
    <property type="match status" value="1"/>
</dbReference>
<gene>
    <name evidence="1" type="ORF">A9E74_01827</name>
</gene>
<dbReference type="Pfam" id="PF10282">
    <property type="entry name" value="Lactonase"/>
    <property type="match status" value="1"/>
</dbReference>
<dbReference type="InterPro" id="IPR011964">
    <property type="entry name" value="YVTN_b-propeller_repeat"/>
</dbReference>
<dbReference type="InterPro" id="IPR019405">
    <property type="entry name" value="Lactonase_7-beta_prop"/>
</dbReference>
<dbReference type="InterPro" id="IPR051200">
    <property type="entry name" value="Host-pathogen_enzymatic-act"/>
</dbReference>
<evidence type="ECO:0000313" key="2">
    <source>
        <dbReference type="Proteomes" id="UP000094379"/>
    </source>
</evidence>
<dbReference type="STRING" id="291169.A9E74_01827"/>
<comment type="caution">
    <text evidence="1">The sequence shown here is derived from an EMBL/GenBank/DDBJ whole genome shotgun (WGS) entry which is preliminary data.</text>
</comment>
<reference evidence="1 2" key="1">
    <citation type="submission" date="2016-07" db="EMBL/GenBank/DDBJ databases">
        <title>Draft Genome Sequence of Methylophaga muralis Bur 1.</title>
        <authorList>
            <person name="Vasilenko O.V."/>
            <person name="Doronina N.V."/>
            <person name="Shmareva M.N."/>
            <person name="Tarlachkov S.V."/>
            <person name="Mustakhimov I."/>
            <person name="Trotsenko Y.A."/>
        </authorList>
    </citation>
    <scope>NUCLEOTIDE SEQUENCE [LARGE SCALE GENOMIC DNA]</scope>
    <source>
        <strain evidence="1 2">Bur 1</strain>
    </source>
</reference>
<dbReference type="SUPFAM" id="SSF50974">
    <property type="entry name" value="Nitrous oxide reductase, N-terminal domain"/>
    <property type="match status" value="1"/>
</dbReference>
<accession>A0A1E3GQY2</accession>
<dbReference type="NCBIfam" id="TIGR02276">
    <property type="entry name" value="beta_rpt_yvtn"/>
    <property type="match status" value="2"/>
</dbReference>
<proteinExistence type="predicted"/>
<organism evidence="1 2">
    <name type="scientific">Methylophaga muralis</name>
    <dbReference type="NCBI Taxonomy" id="291169"/>
    <lineage>
        <taxon>Bacteria</taxon>
        <taxon>Pseudomonadati</taxon>
        <taxon>Pseudomonadota</taxon>
        <taxon>Gammaproteobacteria</taxon>
        <taxon>Thiotrichales</taxon>
        <taxon>Piscirickettsiaceae</taxon>
        <taxon>Methylophaga</taxon>
    </lineage>
</organism>
<dbReference type="EMBL" id="MCRI01000019">
    <property type="protein sequence ID" value="ODN66459.1"/>
    <property type="molecule type" value="Genomic_DNA"/>
</dbReference>
<sequence length="96" mass="10362">MALLRSKQPDGKFLYVTNQDENTVSVIDIAAAETINTIEVDDSPEGIDITANGKHLYVSNWGSGSVSIIDTETGKRIEDIKTGDGSRAFGDFIISQ</sequence>
<dbReference type="Proteomes" id="UP000094379">
    <property type="component" value="Unassembled WGS sequence"/>
</dbReference>
<keyword evidence="2" id="KW-1185">Reference proteome</keyword>
<dbReference type="PANTHER" id="PTHR47197">
    <property type="entry name" value="PROTEIN NIRF"/>
    <property type="match status" value="1"/>
</dbReference>
<dbReference type="InterPro" id="IPR015943">
    <property type="entry name" value="WD40/YVTN_repeat-like_dom_sf"/>
</dbReference>
<protein>
    <submittedName>
        <fullName evidence="1">Lactonase, 7-bladed beta-propeller</fullName>
    </submittedName>
</protein>
<name>A0A1E3GQY2_9GAMM</name>
<dbReference type="RefSeq" id="WP_245652124.1">
    <property type="nucleotide sequence ID" value="NZ_MCRI01000019.1"/>
</dbReference>
<dbReference type="AlphaFoldDB" id="A0A1E3GQY2"/>
<evidence type="ECO:0000313" key="1">
    <source>
        <dbReference type="EMBL" id="ODN66459.1"/>
    </source>
</evidence>
<dbReference type="InterPro" id="IPR011045">
    <property type="entry name" value="N2O_reductase_N"/>
</dbReference>
<dbReference type="Gene3D" id="2.130.10.10">
    <property type="entry name" value="YVTN repeat-like/Quinoprotein amine dehydrogenase"/>
    <property type="match status" value="1"/>
</dbReference>